<protein>
    <submittedName>
        <fullName evidence="5">LuxR family maltose regulon positive regulatory protein</fullName>
    </submittedName>
</protein>
<dbReference type="Pfam" id="PF25873">
    <property type="entry name" value="WHD_MalT"/>
    <property type="match status" value="1"/>
</dbReference>
<dbReference type="PANTHER" id="PTHR44688:SF16">
    <property type="entry name" value="DNA-BINDING TRANSCRIPTIONAL ACTIVATOR DEVR_DOSR"/>
    <property type="match status" value="1"/>
</dbReference>
<dbReference type="RefSeq" id="WP_183995380.1">
    <property type="nucleotide sequence ID" value="NZ_JACIEH010000001.1"/>
</dbReference>
<name>A0A7W6NWF7_9SPHN</name>
<evidence type="ECO:0000256" key="1">
    <source>
        <dbReference type="ARBA" id="ARBA00023015"/>
    </source>
</evidence>
<dbReference type="PRINTS" id="PR00038">
    <property type="entry name" value="HTHLUXR"/>
</dbReference>
<dbReference type="PROSITE" id="PS50043">
    <property type="entry name" value="HTH_LUXR_2"/>
    <property type="match status" value="1"/>
</dbReference>
<evidence type="ECO:0000256" key="3">
    <source>
        <dbReference type="ARBA" id="ARBA00023163"/>
    </source>
</evidence>
<dbReference type="InterPro" id="IPR011990">
    <property type="entry name" value="TPR-like_helical_dom_sf"/>
</dbReference>
<dbReference type="EMBL" id="JACIEH010000001">
    <property type="protein sequence ID" value="MBB4097611.1"/>
    <property type="molecule type" value="Genomic_DNA"/>
</dbReference>
<dbReference type="CDD" id="cd06170">
    <property type="entry name" value="LuxR_C_like"/>
    <property type="match status" value="1"/>
</dbReference>
<evidence type="ECO:0000313" key="6">
    <source>
        <dbReference type="Proteomes" id="UP000557392"/>
    </source>
</evidence>
<dbReference type="InterPro" id="IPR041617">
    <property type="entry name" value="TPR_MalT"/>
</dbReference>
<dbReference type="Pfam" id="PF00196">
    <property type="entry name" value="GerE"/>
    <property type="match status" value="1"/>
</dbReference>
<sequence length="907" mass="98902">MHGARFANGKLVLLITNAFSSAKHAPPSCLTQLVERNRLLQAIERQRSRRLLVVQAPAGYGKTVLLAQWRKLLLDSGACVAWIGFEPHDADPERFVAGMASALRHAGLDIPPEYCAPGHQLGPAVLLEAMLVLGDQARQETWLFLEDWHLLNDGPVSELVDVMLRRMPGNWHVAISSRVRPKLNLIALKAQGQLIELGQEDLRLSADEAAALMASAGLSADELAELSQVTEGWAIALQLAQLWFAGDRSPASLKASFITSIEGMADYLAAEIFDALPGDLQDFLRESSISPRFNGTLVDAIRGRTDSAAFVERLKALHGLTSPLDESRQWHRHHPIFAEFLESERRKLAPERLAALHARAADWFEGQGLLFEAVEHALLSGDQQRTIELVENAGCVDLCIQVGARAVRALLLHLPAEVVHERPRLRAGHVAMTFKLGSIAEAGQTLHALNTSLVGKDIDPGLERDLAVVEGLHLCFIDQAPPPNPRGAQRKTLADFAERDWWLKGLLHNVQGRGEMLRGQFDAALASLRQAFEIFDIGGTGQARFIMLTHQAVSQLFLGRLSSAEVLLADARIVLKAQLENSPAFGAIGHTVEARLLYERNALAQAANAAEQALTGLELAEGSFEQYFIATYVAARSSFATAGMTAAMRMVERGRQLARYHGLPRMEALLEGLHLQLLIDDRQWEAASRKAGQIGMSAASAEGDGWMELDFFTPAFCLLALHEGHDGEALRLAQVLTERSAAGRRTPARIRGHLLLALAHAARGDRERADIALSEALVLAADEQMLQPFLEVDLAALLLTPGFAKTMTQASPQGALLSDLLPRVIAADCAKDVDRKLTGREQQILATLQEGRSNKVIARAFDLSEDAVKFHLKNIFRKLGVDNRAMAAAVASHIRPVPNPAGEGILP</sequence>
<dbReference type="GO" id="GO:0006355">
    <property type="term" value="P:regulation of DNA-templated transcription"/>
    <property type="evidence" value="ECO:0007669"/>
    <property type="project" value="InterPro"/>
</dbReference>
<dbReference type="AlphaFoldDB" id="A0A7W6NWF7"/>
<dbReference type="SUPFAM" id="SSF46894">
    <property type="entry name" value="C-terminal effector domain of the bipartite response regulators"/>
    <property type="match status" value="1"/>
</dbReference>
<proteinExistence type="predicted"/>
<accession>A0A7W6NWF7</accession>
<keyword evidence="3" id="KW-0804">Transcription</keyword>
<keyword evidence="1" id="KW-0805">Transcription regulation</keyword>
<dbReference type="Pfam" id="PF17874">
    <property type="entry name" value="TPR_MalT"/>
    <property type="match status" value="1"/>
</dbReference>
<evidence type="ECO:0000313" key="5">
    <source>
        <dbReference type="EMBL" id="MBB4097611.1"/>
    </source>
</evidence>
<dbReference type="PANTHER" id="PTHR44688">
    <property type="entry name" value="DNA-BINDING TRANSCRIPTIONAL ACTIVATOR DEVR_DOSR"/>
    <property type="match status" value="1"/>
</dbReference>
<feature type="domain" description="HTH luxR-type" evidence="4">
    <location>
        <begin position="830"/>
        <end position="895"/>
    </location>
</feature>
<dbReference type="InterPro" id="IPR000792">
    <property type="entry name" value="Tscrpt_reg_LuxR_C"/>
</dbReference>
<dbReference type="Gene3D" id="1.25.40.10">
    <property type="entry name" value="Tetratricopeptide repeat domain"/>
    <property type="match status" value="1"/>
</dbReference>
<dbReference type="Gene3D" id="1.10.10.10">
    <property type="entry name" value="Winged helix-like DNA-binding domain superfamily/Winged helix DNA-binding domain"/>
    <property type="match status" value="1"/>
</dbReference>
<evidence type="ECO:0000256" key="2">
    <source>
        <dbReference type="ARBA" id="ARBA00023125"/>
    </source>
</evidence>
<dbReference type="Proteomes" id="UP000557392">
    <property type="component" value="Unassembled WGS sequence"/>
</dbReference>
<reference evidence="5 6" key="1">
    <citation type="submission" date="2020-08" db="EMBL/GenBank/DDBJ databases">
        <title>Genomic Encyclopedia of Type Strains, Phase IV (KMG-IV): sequencing the most valuable type-strain genomes for metagenomic binning, comparative biology and taxonomic classification.</title>
        <authorList>
            <person name="Goeker M."/>
        </authorList>
    </citation>
    <scope>NUCLEOTIDE SEQUENCE [LARGE SCALE GENOMIC DNA]</scope>
    <source>
        <strain evidence="5 6">DSM 101806</strain>
    </source>
</reference>
<dbReference type="SMART" id="SM00421">
    <property type="entry name" value="HTH_LUXR"/>
    <property type="match status" value="1"/>
</dbReference>
<keyword evidence="2" id="KW-0238">DNA-binding</keyword>
<comment type="caution">
    <text evidence="5">The sequence shown here is derived from an EMBL/GenBank/DDBJ whole genome shotgun (WGS) entry which is preliminary data.</text>
</comment>
<keyword evidence="6" id="KW-1185">Reference proteome</keyword>
<gene>
    <name evidence="5" type="ORF">GGR46_001144</name>
</gene>
<dbReference type="InterPro" id="IPR036388">
    <property type="entry name" value="WH-like_DNA-bd_sf"/>
</dbReference>
<dbReference type="InterPro" id="IPR016032">
    <property type="entry name" value="Sig_transdc_resp-reg_C-effctor"/>
</dbReference>
<evidence type="ECO:0000259" key="4">
    <source>
        <dbReference type="PROSITE" id="PS50043"/>
    </source>
</evidence>
<dbReference type="GO" id="GO:0003677">
    <property type="term" value="F:DNA binding"/>
    <property type="evidence" value="ECO:0007669"/>
    <property type="project" value="UniProtKB-KW"/>
</dbReference>
<dbReference type="InterPro" id="IPR059106">
    <property type="entry name" value="WHD_MalT"/>
</dbReference>
<organism evidence="5 6">
    <name type="scientific">Sphingomonas kyeonggiensis</name>
    <dbReference type="NCBI Taxonomy" id="1268553"/>
    <lineage>
        <taxon>Bacteria</taxon>
        <taxon>Pseudomonadati</taxon>
        <taxon>Pseudomonadota</taxon>
        <taxon>Alphaproteobacteria</taxon>
        <taxon>Sphingomonadales</taxon>
        <taxon>Sphingomonadaceae</taxon>
        <taxon>Sphingomonas</taxon>
    </lineage>
</organism>